<sequence length="165" mass="17833">MPERTAASTESSAVYLRLKALFAGTSSRSRRLSPRSAEDGSSRPFGVGRDPKGVGDVLDSLTAQLGWTGNLAKSDLMSGWVELAGEETAKHSYPESVADGVLNIRCDSTAWARQLTSMRSLLLKKMAEVFPDAEIESIVVRGPNVRSWNHGPRSIPGRGPRDTYG</sequence>
<protein>
    <submittedName>
        <fullName evidence="2">DciA family protein</fullName>
    </submittedName>
</protein>
<dbReference type="PANTHER" id="PTHR36456:SF1">
    <property type="entry name" value="UPF0232 PROTEIN SCO3875"/>
    <property type="match status" value="1"/>
</dbReference>
<evidence type="ECO:0000313" key="2">
    <source>
        <dbReference type="EMBL" id="MDN4598002.1"/>
    </source>
</evidence>
<gene>
    <name evidence="2" type="ORF">P5G59_12675</name>
</gene>
<dbReference type="PANTHER" id="PTHR36456">
    <property type="entry name" value="UPF0232 PROTEIN SCO3875"/>
    <property type="match status" value="1"/>
</dbReference>
<keyword evidence="3" id="KW-1185">Reference proteome</keyword>
<dbReference type="RefSeq" id="WP_301219352.1">
    <property type="nucleotide sequence ID" value="NZ_JAROCB010000003.1"/>
</dbReference>
<dbReference type="EMBL" id="JAROCB010000003">
    <property type="protein sequence ID" value="MDN4598002.1"/>
    <property type="molecule type" value="Genomic_DNA"/>
</dbReference>
<name>A0ABT8IYV7_9MICO</name>
<accession>A0ABT8IYV7</accession>
<reference evidence="2" key="1">
    <citation type="submission" date="2023-03" db="EMBL/GenBank/DDBJ databases">
        <title>MT1 and MT2 Draft Genomes of Novel Species.</title>
        <authorList>
            <person name="Venkateswaran K."/>
        </authorList>
    </citation>
    <scope>NUCLEOTIDE SEQUENCE</scope>
    <source>
        <strain evidence="2">F6_8S_P_1A</strain>
    </source>
</reference>
<proteinExistence type="predicted"/>
<dbReference type="InterPro" id="IPR007922">
    <property type="entry name" value="DciA-like"/>
</dbReference>
<organism evidence="2 3">
    <name type="scientific">Leifsonia virtsii</name>
    <dbReference type="NCBI Taxonomy" id="3035915"/>
    <lineage>
        <taxon>Bacteria</taxon>
        <taxon>Bacillati</taxon>
        <taxon>Actinomycetota</taxon>
        <taxon>Actinomycetes</taxon>
        <taxon>Micrococcales</taxon>
        <taxon>Microbacteriaceae</taxon>
        <taxon>Leifsonia</taxon>
    </lineage>
</organism>
<evidence type="ECO:0000256" key="1">
    <source>
        <dbReference type="SAM" id="MobiDB-lite"/>
    </source>
</evidence>
<dbReference type="Proteomes" id="UP001174210">
    <property type="component" value="Unassembled WGS sequence"/>
</dbReference>
<evidence type="ECO:0000313" key="3">
    <source>
        <dbReference type="Proteomes" id="UP001174210"/>
    </source>
</evidence>
<dbReference type="Pfam" id="PF05258">
    <property type="entry name" value="DciA"/>
    <property type="match status" value="1"/>
</dbReference>
<feature type="region of interest" description="Disordered" evidence="1">
    <location>
        <begin position="26"/>
        <end position="51"/>
    </location>
</feature>
<comment type="caution">
    <text evidence="2">The sequence shown here is derived from an EMBL/GenBank/DDBJ whole genome shotgun (WGS) entry which is preliminary data.</text>
</comment>